<keyword evidence="2 5" id="KW-0812">Transmembrane</keyword>
<dbReference type="PANTHER" id="PTHR37422:SF17">
    <property type="entry name" value="O-ANTIGEN LIGASE"/>
    <property type="match status" value="1"/>
</dbReference>
<feature type="transmembrane region" description="Helical" evidence="5">
    <location>
        <begin position="206"/>
        <end position="238"/>
    </location>
</feature>
<evidence type="ECO:0000259" key="6">
    <source>
        <dbReference type="Pfam" id="PF04932"/>
    </source>
</evidence>
<dbReference type="GO" id="GO:0016020">
    <property type="term" value="C:membrane"/>
    <property type="evidence" value="ECO:0007669"/>
    <property type="project" value="UniProtKB-SubCell"/>
</dbReference>
<feature type="transmembrane region" description="Helical" evidence="5">
    <location>
        <begin position="367"/>
        <end position="386"/>
    </location>
</feature>
<feature type="transmembrane region" description="Helical" evidence="5">
    <location>
        <begin position="120"/>
        <end position="137"/>
    </location>
</feature>
<feature type="transmembrane region" description="Helical" evidence="5">
    <location>
        <begin position="143"/>
        <end position="161"/>
    </location>
</feature>
<evidence type="ECO:0000256" key="5">
    <source>
        <dbReference type="SAM" id="Phobius"/>
    </source>
</evidence>
<feature type="transmembrane region" description="Helical" evidence="5">
    <location>
        <begin position="60"/>
        <end position="79"/>
    </location>
</feature>
<keyword evidence="4 5" id="KW-0472">Membrane</keyword>
<feature type="transmembrane region" description="Helical" evidence="5">
    <location>
        <begin position="392"/>
        <end position="411"/>
    </location>
</feature>
<evidence type="ECO:0000256" key="1">
    <source>
        <dbReference type="ARBA" id="ARBA00004141"/>
    </source>
</evidence>
<reference evidence="7 8" key="1">
    <citation type="submission" date="2016-10" db="EMBL/GenBank/DDBJ databases">
        <authorList>
            <person name="de Groot N.N."/>
        </authorList>
    </citation>
    <scope>NUCLEOTIDE SEQUENCE [LARGE SCALE GENOMIC DNA]</scope>
    <source>
        <strain evidence="7 8">DSM 8423</strain>
    </source>
</reference>
<feature type="transmembrane region" description="Helical" evidence="5">
    <location>
        <begin position="250"/>
        <end position="270"/>
    </location>
</feature>
<gene>
    <name evidence="7" type="ORF">SAMN04489760_1093</name>
</gene>
<dbReference type="Proteomes" id="UP000198744">
    <property type="component" value="Unassembled WGS sequence"/>
</dbReference>
<proteinExistence type="predicted"/>
<evidence type="ECO:0000256" key="2">
    <source>
        <dbReference type="ARBA" id="ARBA00022692"/>
    </source>
</evidence>
<comment type="subcellular location">
    <subcellularLocation>
        <location evidence="1">Membrane</location>
        <topology evidence="1">Multi-pass membrane protein</topology>
    </subcellularLocation>
</comment>
<dbReference type="InterPro" id="IPR051533">
    <property type="entry name" value="WaaL-like"/>
</dbReference>
<dbReference type="Pfam" id="PF04932">
    <property type="entry name" value="Wzy_C"/>
    <property type="match status" value="1"/>
</dbReference>
<sequence length="438" mass="50043">MMTSPPKKEDPFITNTTVVRRPYWTVLFVVGVMFVLYILDAPIKFGRAISLDQTKSMAPIIVRVCLVLFMCGNIVMRVLSGAKLFTLFNMFLFSFAGINLFYMYKLGWTPLMFGIEAYRYLYWFIIFLFFFTNAYQFRINNSLINKLLLPWFFFVFFQVVIMNLERAGSTGSLNLLAINAGYIALDFLPLFLILNGNKKGLMNAPYFIIVMIGIVLLVSLKRGAILSYLLGVMAYIGLKEKIETGSLVSLFRTAFKFGIMIILLAIPFLLKADQLMHRFADTTGSGRTTLYKLIYDHWLMGSLSDKIFGYGYISVKSYLDAKFNCPIYAHSDFLEYLHDYGLLGISIYVCIHLALIHVLYRLYTKRHWMCPVLGCFYVIFLCRAIYSGVFAIGPAFALGAMFLGLLGGYYYKLRDLHVKKQKVGTAWGVPKTQNMIPG</sequence>
<evidence type="ECO:0000256" key="3">
    <source>
        <dbReference type="ARBA" id="ARBA00022989"/>
    </source>
</evidence>
<feature type="transmembrane region" description="Helical" evidence="5">
    <location>
        <begin position="22"/>
        <end position="39"/>
    </location>
</feature>
<protein>
    <submittedName>
        <fullName evidence="7">O-Antigen ligase</fullName>
    </submittedName>
</protein>
<dbReference type="STRING" id="43775.SAMN04489760_1093"/>
<name>A0A1H7X2B8_9BACT</name>
<evidence type="ECO:0000313" key="7">
    <source>
        <dbReference type="EMBL" id="SEM27725.1"/>
    </source>
</evidence>
<feature type="domain" description="O-antigen ligase-related" evidence="6">
    <location>
        <begin position="208"/>
        <end position="349"/>
    </location>
</feature>
<keyword evidence="3 5" id="KW-1133">Transmembrane helix</keyword>
<dbReference type="AlphaFoldDB" id="A0A1H7X2B8"/>
<feature type="transmembrane region" description="Helical" evidence="5">
    <location>
        <begin position="173"/>
        <end position="194"/>
    </location>
</feature>
<feature type="transmembrane region" description="Helical" evidence="5">
    <location>
        <begin position="340"/>
        <end position="360"/>
    </location>
</feature>
<keyword evidence="8" id="KW-1185">Reference proteome</keyword>
<evidence type="ECO:0000313" key="8">
    <source>
        <dbReference type="Proteomes" id="UP000198744"/>
    </source>
</evidence>
<dbReference type="InterPro" id="IPR007016">
    <property type="entry name" value="O-antigen_ligase-rel_domated"/>
</dbReference>
<organism evidence="7 8">
    <name type="scientific">Syntrophus gentianae</name>
    <dbReference type="NCBI Taxonomy" id="43775"/>
    <lineage>
        <taxon>Bacteria</taxon>
        <taxon>Pseudomonadati</taxon>
        <taxon>Thermodesulfobacteriota</taxon>
        <taxon>Syntrophia</taxon>
        <taxon>Syntrophales</taxon>
        <taxon>Syntrophaceae</taxon>
        <taxon>Syntrophus</taxon>
    </lineage>
</organism>
<accession>A0A1H7X2B8</accession>
<dbReference type="PANTHER" id="PTHR37422">
    <property type="entry name" value="TEICHURONIC ACID BIOSYNTHESIS PROTEIN TUAE"/>
    <property type="match status" value="1"/>
</dbReference>
<dbReference type="OrthoDB" id="9796676at2"/>
<feature type="transmembrane region" description="Helical" evidence="5">
    <location>
        <begin position="85"/>
        <end position="108"/>
    </location>
</feature>
<keyword evidence="7" id="KW-0436">Ligase</keyword>
<dbReference type="GO" id="GO:0016874">
    <property type="term" value="F:ligase activity"/>
    <property type="evidence" value="ECO:0007669"/>
    <property type="project" value="UniProtKB-KW"/>
</dbReference>
<evidence type="ECO:0000256" key="4">
    <source>
        <dbReference type="ARBA" id="ARBA00023136"/>
    </source>
</evidence>
<dbReference type="EMBL" id="FOBS01000009">
    <property type="protein sequence ID" value="SEM27725.1"/>
    <property type="molecule type" value="Genomic_DNA"/>
</dbReference>